<reference evidence="1 2" key="1">
    <citation type="submission" date="2023-07" db="EMBL/GenBank/DDBJ databases">
        <title>Genomic Encyclopedia of Type Strains, Phase IV (KMG-IV): sequencing the most valuable type-strain genomes for metagenomic binning, comparative biology and taxonomic classification.</title>
        <authorList>
            <person name="Goeker M."/>
        </authorList>
    </citation>
    <scope>NUCLEOTIDE SEQUENCE [LARGE SCALE GENOMIC DNA]</scope>
    <source>
        <strain evidence="1 2">DSM 19013</strain>
    </source>
</reference>
<evidence type="ECO:0000313" key="1">
    <source>
        <dbReference type="EMBL" id="MDQ0445959.1"/>
    </source>
</evidence>
<protein>
    <recommendedName>
        <fullName evidence="3">DUF2827 domain-containing protein</fullName>
    </recommendedName>
</protein>
<sequence length="376" mass="42630">MAGRPLRIGITLGLGSTAESLWLNGIKQNALALAKLFKGSPHGHHVLLLNTTDVPLTADLPWDLTIFETRRFADGWQGLDVLFELGGQIDPDQTDLLKRQGTKIVSYCCGAEYVQNMEAMIFGRRLYDFVFINPRYDEVWIIPQLWTLNRGFFETLRRCPTRQVPFVWDPAALEASARHLPEGGAYRPRLGPKRLSVMEPNVDVLKFCLYPIFIAERAFREVPDRIAFLHVTNAQALASTSTEFILLMNQLDLVKAGRASFIGRMTTPEFLSGHTDIVISHQWELPLNYMYLECCWQGYPLIHNSEAIADLGYYYPGNDLQAATHQLVAALSRHDETWAEYTASQRARIQRYHAESPALIDTYDDLIFALVDGRPA</sequence>
<dbReference type="RefSeq" id="WP_238204636.1">
    <property type="nucleotide sequence ID" value="NZ_BPQE01000020.1"/>
</dbReference>
<dbReference type="EMBL" id="JAUSVP010000001">
    <property type="protein sequence ID" value="MDQ0445959.1"/>
    <property type="molecule type" value="Genomic_DNA"/>
</dbReference>
<evidence type="ECO:0008006" key="3">
    <source>
        <dbReference type="Google" id="ProtNLM"/>
    </source>
</evidence>
<gene>
    <name evidence="1" type="ORF">QO012_000437</name>
</gene>
<dbReference type="InterPro" id="IPR021234">
    <property type="entry name" value="DUF2827"/>
</dbReference>
<dbReference type="Pfam" id="PF10933">
    <property type="entry name" value="DUF2827"/>
    <property type="match status" value="1"/>
</dbReference>
<dbReference type="Proteomes" id="UP001231124">
    <property type="component" value="Unassembled WGS sequence"/>
</dbReference>
<name>A0ABU0HUG3_9HYPH</name>
<comment type="caution">
    <text evidence="1">The sequence shown here is derived from an EMBL/GenBank/DDBJ whole genome shotgun (WGS) entry which is preliminary data.</text>
</comment>
<keyword evidence="2" id="KW-1185">Reference proteome</keyword>
<organism evidence="1 2">
    <name type="scientific">Methylobacterium aerolatum</name>
    <dbReference type="NCBI Taxonomy" id="418708"/>
    <lineage>
        <taxon>Bacteria</taxon>
        <taxon>Pseudomonadati</taxon>
        <taxon>Pseudomonadota</taxon>
        <taxon>Alphaproteobacteria</taxon>
        <taxon>Hyphomicrobiales</taxon>
        <taxon>Methylobacteriaceae</taxon>
        <taxon>Methylobacterium</taxon>
    </lineage>
</organism>
<evidence type="ECO:0000313" key="2">
    <source>
        <dbReference type="Proteomes" id="UP001231124"/>
    </source>
</evidence>
<proteinExistence type="predicted"/>
<accession>A0ABU0HUG3</accession>